<dbReference type="OrthoDB" id="9981116at2"/>
<proteinExistence type="predicted"/>
<sequence length="113" mass="12056">MEQAVLIFGVLLALGWNALLLYWSRGYLRYAAVAMFALNLLIGSPLFGVIGWNLASQDVDTNYVEGYGDVLVAVIVGLANGVVALVGAIVVALRKAPAAAAEDARKDRRDPPR</sequence>
<dbReference type="PATRIC" id="fig|69.6.peg.1800"/>
<organism evidence="1 2">
    <name type="scientific">Lysobacter enzymogenes</name>
    <dbReference type="NCBI Taxonomy" id="69"/>
    <lineage>
        <taxon>Bacteria</taxon>
        <taxon>Pseudomonadati</taxon>
        <taxon>Pseudomonadota</taxon>
        <taxon>Gammaproteobacteria</taxon>
        <taxon>Lysobacterales</taxon>
        <taxon>Lysobacteraceae</taxon>
        <taxon>Lysobacter</taxon>
    </lineage>
</organism>
<dbReference type="Proteomes" id="UP000061569">
    <property type="component" value="Chromosome"/>
</dbReference>
<gene>
    <name evidence="1" type="ORF">GLE_1829</name>
</gene>
<reference evidence="1 2" key="1">
    <citation type="submission" date="2015-11" db="EMBL/GenBank/DDBJ databases">
        <title>Genome sequences of Lysobacter enzymogenes strain C3 and Lysobacter antibioticus ATCC 29479.</title>
        <authorList>
            <person name="Kobayashi D.Y."/>
        </authorList>
    </citation>
    <scope>NUCLEOTIDE SEQUENCE [LARGE SCALE GENOMIC DNA]</scope>
    <source>
        <strain evidence="1 2">C3</strain>
    </source>
</reference>
<name>A0A0S2DFQ8_LYSEN</name>
<dbReference type="AlphaFoldDB" id="A0A0S2DFQ8"/>
<protein>
    <submittedName>
        <fullName evidence="1">Uncharacterized protein</fullName>
    </submittedName>
</protein>
<dbReference type="KEGG" id="lez:GLE_1829"/>
<dbReference type="EMBL" id="CP013140">
    <property type="protein sequence ID" value="ALN57181.1"/>
    <property type="molecule type" value="Genomic_DNA"/>
</dbReference>
<evidence type="ECO:0000313" key="1">
    <source>
        <dbReference type="EMBL" id="ALN57181.1"/>
    </source>
</evidence>
<accession>A0A0S2DFQ8</accession>
<evidence type="ECO:0000313" key="2">
    <source>
        <dbReference type="Proteomes" id="UP000061569"/>
    </source>
</evidence>